<gene>
    <name evidence="1" type="ORF">NS226_13640</name>
</gene>
<organism evidence="1 2">
    <name type="scientific">Aureimonas ureilytica</name>
    <dbReference type="NCBI Taxonomy" id="401562"/>
    <lineage>
        <taxon>Bacteria</taxon>
        <taxon>Pseudomonadati</taxon>
        <taxon>Pseudomonadota</taxon>
        <taxon>Alphaproteobacteria</taxon>
        <taxon>Hyphomicrobiales</taxon>
        <taxon>Aurantimonadaceae</taxon>
        <taxon>Aureimonas</taxon>
    </lineage>
</organism>
<evidence type="ECO:0000313" key="2">
    <source>
        <dbReference type="Proteomes" id="UP000078272"/>
    </source>
</evidence>
<dbReference type="AlphaFoldDB" id="A0A175R8S4"/>
<dbReference type="RefSeq" id="WP_058635446.1">
    <property type="nucleotide sequence ID" value="NZ_LDPZ01000025.1"/>
</dbReference>
<dbReference type="Proteomes" id="UP000078272">
    <property type="component" value="Unassembled WGS sequence"/>
</dbReference>
<accession>A0A175R8S4</accession>
<sequence>MFDLVKVKAAVLEAAKAGQRICVLRPPVPVDLRGTPAAVKLKAWTDAEGLTLDWGTPEPVMDSGFEKARLVPVAIGWDVIRLARP</sequence>
<name>A0A175R8S4_9HYPH</name>
<dbReference type="PATRIC" id="fig|401562.3.peg.2311"/>
<proteinExistence type="predicted"/>
<evidence type="ECO:0000313" key="1">
    <source>
        <dbReference type="EMBL" id="KTQ95035.1"/>
    </source>
</evidence>
<dbReference type="EMBL" id="LDPZ01000025">
    <property type="protein sequence ID" value="KTQ95035.1"/>
    <property type="molecule type" value="Genomic_DNA"/>
</dbReference>
<comment type="caution">
    <text evidence="1">The sequence shown here is derived from an EMBL/GenBank/DDBJ whole genome shotgun (WGS) entry which is preliminary data.</text>
</comment>
<protein>
    <submittedName>
        <fullName evidence="1">Uncharacterized protein</fullName>
    </submittedName>
</protein>
<reference evidence="1 2" key="1">
    <citation type="journal article" date="2016" name="Front. Microbiol.">
        <title>Genomic Resource of Rice Seed Associated Bacteria.</title>
        <authorList>
            <person name="Midha S."/>
            <person name="Bansal K."/>
            <person name="Sharma S."/>
            <person name="Kumar N."/>
            <person name="Patil P.P."/>
            <person name="Chaudhry V."/>
            <person name="Patil P.B."/>
        </authorList>
    </citation>
    <scope>NUCLEOTIDE SEQUENCE [LARGE SCALE GENOMIC DNA]</scope>
    <source>
        <strain evidence="1 2">NS226</strain>
    </source>
</reference>